<comment type="catalytic activity">
    <reaction evidence="8">
        <text>L-threonyl-[protein] + ATP = O-phospho-L-threonyl-[protein] + ADP + H(+)</text>
        <dbReference type="Rhea" id="RHEA:46608"/>
        <dbReference type="Rhea" id="RHEA-COMP:11060"/>
        <dbReference type="Rhea" id="RHEA-COMP:11605"/>
        <dbReference type="ChEBI" id="CHEBI:15378"/>
        <dbReference type="ChEBI" id="CHEBI:30013"/>
        <dbReference type="ChEBI" id="CHEBI:30616"/>
        <dbReference type="ChEBI" id="CHEBI:61977"/>
        <dbReference type="ChEBI" id="CHEBI:456216"/>
        <dbReference type="EC" id="2.7.11.1"/>
    </reaction>
</comment>
<dbReference type="EMBL" id="JAQIZT010000001">
    <property type="protein sequence ID" value="KAJ7014664.1"/>
    <property type="molecule type" value="Genomic_DNA"/>
</dbReference>
<dbReference type="GO" id="GO:0005524">
    <property type="term" value="F:ATP binding"/>
    <property type="evidence" value="ECO:0007669"/>
    <property type="project" value="UniProtKB-KW"/>
</dbReference>
<evidence type="ECO:0000256" key="12">
    <source>
        <dbReference type="SAM" id="Phobius"/>
    </source>
</evidence>
<feature type="region of interest" description="Disordered" evidence="11">
    <location>
        <begin position="516"/>
        <end position="548"/>
    </location>
</feature>
<evidence type="ECO:0000256" key="8">
    <source>
        <dbReference type="ARBA" id="ARBA00047899"/>
    </source>
</evidence>
<keyword evidence="3" id="KW-0723">Serine/threonine-protein kinase</keyword>
<dbReference type="PANTHER" id="PTHR48012:SF10">
    <property type="entry name" value="FI20177P1"/>
    <property type="match status" value="1"/>
</dbReference>
<keyword evidence="6 14" id="KW-0418">Kinase</keyword>
<dbReference type="PANTHER" id="PTHR48012">
    <property type="entry name" value="STERILE20-LIKE KINASE, ISOFORM B-RELATED"/>
    <property type="match status" value="1"/>
</dbReference>
<comment type="caution">
    <text evidence="14">The sequence shown here is derived from an EMBL/GenBank/DDBJ whole genome shotgun (WGS) entry which is preliminary data.</text>
</comment>
<evidence type="ECO:0000256" key="9">
    <source>
        <dbReference type="ARBA" id="ARBA00048679"/>
    </source>
</evidence>
<evidence type="ECO:0000256" key="3">
    <source>
        <dbReference type="ARBA" id="ARBA00022527"/>
    </source>
</evidence>
<dbReference type="InterPro" id="IPR050629">
    <property type="entry name" value="STE20/SPS1-PAK"/>
</dbReference>
<evidence type="ECO:0000256" key="1">
    <source>
        <dbReference type="ARBA" id="ARBA00008874"/>
    </source>
</evidence>
<dbReference type="AlphaFoldDB" id="A0AAD6WM40"/>
<evidence type="ECO:0000256" key="7">
    <source>
        <dbReference type="ARBA" id="ARBA00022840"/>
    </source>
</evidence>
<feature type="compositionally biased region" description="Basic and acidic residues" evidence="11">
    <location>
        <begin position="393"/>
        <end position="408"/>
    </location>
</feature>
<comment type="catalytic activity">
    <reaction evidence="9">
        <text>L-seryl-[protein] + ATP = O-phospho-L-seryl-[protein] + ADP + H(+)</text>
        <dbReference type="Rhea" id="RHEA:17989"/>
        <dbReference type="Rhea" id="RHEA-COMP:9863"/>
        <dbReference type="Rhea" id="RHEA-COMP:11604"/>
        <dbReference type="ChEBI" id="CHEBI:15378"/>
        <dbReference type="ChEBI" id="CHEBI:29999"/>
        <dbReference type="ChEBI" id="CHEBI:30616"/>
        <dbReference type="ChEBI" id="CHEBI:83421"/>
        <dbReference type="ChEBI" id="CHEBI:456216"/>
        <dbReference type="EC" id="2.7.11.1"/>
    </reaction>
</comment>
<dbReference type="InterPro" id="IPR011009">
    <property type="entry name" value="Kinase-like_dom_sf"/>
</dbReference>
<dbReference type="GO" id="GO:0004674">
    <property type="term" value="F:protein serine/threonine kinase activity"/>
    <property type="evidence" value="ECO:0007669"/>
    <property type="project" value="UniProtKB-KW"/>
</dbReference>
<feature type="region of interest" description="Disordered" evidence="11">
    <location>
        <begin position="375"/>
        <end position="421"/>
    </location>
</feature>
<keyword evidence="7" id="KW-0067">ATP-binding</keyword>
<protein>
    <recommendedName>
        <fullName evidence="2">non-specific serine/threonine protein kinase</fullName>
        <ecNumber evidence="2">2.7.11.1</ecNumber>
    </recommendedName>
</protein>
<dbReference type="Gene3D" id="1.10.510.10">
    <property type="entry name" value="Transferase(Phosphotransferase) domain 1"/>
    <property type="match status" value="1"/>
</dbReference>
<accession>A0AAD6WM40</accession>
<keyword evidence="10" id="KW-0175">Coiled coil</keyword>
<evidence type="ECO:0000313" key="14">
    <source>
        <dbReference type="EMBL" id="KAJ7014664.1"/>
    </source>
</evidence>
<feature type="region of interest" description="Disordered" evidence="11">
    <location>
        <begin position="462"/>
        <end position="492"/>
    </location>
</feature>
<feature type="transmembrane region" description="Helical" evidence="12">
    <location>
        <begin position="12"/>
        <end position="33"/>
    </location>
</feature>
<evidence type="ECO:0000256" key="5">
    <source>
        <dbReference type="ARBA" id="ARBA00022741"/>
    </source>
</evidence>
<dbReference type="GO" id="GO:0005737">
    <property type="term" value="C:cytoplasm"/>
    <property type="evidence" value="ECO:0007669"/>
    <property type="project" value="TreeGrafter"/>
</dbReference>
<feature type="region of interest" description="Disordered" evidence="11">
    <location>
        <begin position="643"/>
        <end position="679"/>
    </location>
</feature>
<feature type="domain" description="Protein kinase" evidence="13">
    <location>
        <begin position="34"/>
        <end position="298"/>
    </location>
</feature>
<evidence type="ECO:0000256" key="11">
    <source>
        <dbReference type="SAM" id="MobiDB-lite"/>
    </source>
</evidence>
<keyword evidence="5" id="KW-0547">Nucleotide-binding</keyword>
<keyword evidence="12" id="KW-1133">Transmembrane helix</keyword>
<evidence type="ECO:0000256" key="2">
    <source>
        <dbReference type="ARBA" id="ARBA00012513"/>
    </source>
</evidence>
<feature type="coiled-coil region" evidence="10">
    <location>
        <begin position="72"/>
        <end position="99"/>
    </location>
</feature>
<dbReference type="Pfam" id="PF00069">
    <property type="entry name" value="Pkinase"/>
    <property type="match status" value="1"/>
</dbReference>
<reference evidence="14 15" key="1">
    <citation type="journal article" date="2023" name="Mol. Ecol. Resour.">
        <title>Chromosome-level genome assembly of a triploid poplar Populus alba 'Berolinensis'.</title>
        <authorList>
            <person name="Chen S."/>
            <person name="Yu Y."/>
            <person name="Wang X."/>
            <person name="Wang S."/>
            <person name="Zhang T."/>
            <person name="Zhou Y."/>
            <person name="He R."/>
            <person name="Meng N."/>
            <person name="Wang Y."/>
            <person name="Liu W."/>
            <person name="Liu Z."/>
            <person name="Liu J."/>
            <person name="Guo Q."/>
            <person name="Huang H."/>
            <person name="Sederoff R.R."/>
            <person name="Wang G."/>
            <person name="Qu G."/>
            <person name="Chen S."/>
        </authorList>
    </citation>
    <scope>NUCLEOTIDE SEQUENCE [LARGE SCALE GENOMIC DNA]</scope>
    <source>
        <strain evidence="14">SC-2020</strain>
    </source>
</reference>
<dbReference type="InterPro" id="IPR000719">
    <property type="entry name" value="Prot_kinase_dom"/>
</dbReference>
<dbReference type="CDD" id="cd06609">
    <property type="entry name" value="STKc_MST3_like"/>
    <property type="match status" value="1"/>
</dbReference>
<organism evidence="14 15">
    <name type="scientific">Populus alba x Populus x berolinensis</name>
    <dbReference type="NCBI Taxonomy" id="444605"/>
    <lineage>
        <taxon>Eukaryota</taxon>
        <taxon>Viridiplantae</taxon>
        <taxon>Streptophyta</taxon>
        <taxon>Embryophyta</taxon>
        <taxon>Tracheophyta</taxon>
        <taxon>Spermatophyta</taxon>
        <taxon>Magnoliopsida</taxon>
        <taxon>eudicotyledons</taxon>
        <taxon>Gunneridae</taxon>
        <taxon>Pentapetalae</taxon>
        <taxon>rosids</taxon>
        <taxon>fabids</taxon>
        <taxon>Malpighiales</taxon>
        <taxon>Salicaceae</taxon>
        <taxon>Saliceae</taxon>
        <taxon>Populus</taxon>
    </lineage>
</organism>
<comment type="similarity">
    <text evidence="1">Belongs to the protein kinase superfamily. STE Ser/Thr protein kinase family. STE20 subfamily.</text>
</comment>
<dbReference type="FunFam" id="1.10.510.10:FF:000207">
    <property type="entry name" value="serine/threonine-protein kinase dst1 isoform X1"/>
    <property type="match status" value="1"/>
</dbReference>
<sequence length="726" mass="81272">MSLKFLYMLKALQYQKLIHIIVLKILLILHAIFISKMKLYHHNNYLKSVHAVLVAADAFLICRFDKELNKEVAIKVIDLEESEDEIEDIQKEISVLRQCRSPYITEYYGSYLHQTKLWIIMEYMAGGSVADLLQSGPPLDEMSIACILRDLLHAIEYLHNEGKIHRDIKAANILLSENGDVKVADFGVSAQLTGTISRRKTFVGTPFWMAPEVIQNSEGYNVKADIWSLGITAIEMAKGEPPLADLHPMRVLFIIPRENPPQLDEHFSRPMKEFVSFCLKKVPAERPTAKELLRHRFIRNARKSPRLLERIRERPMYQIKDAETPRNGPIGIGEGFDTVKVVRDLRADGTVRASGQGKPFKNAGWDFSIGGSQTTGTIRSAARPPQESLELSYGKDARDPYHDDHQDNSYDDDDLSVSGSGTVVIRTPKGYQSSALFRDQNNASSSTSTTFVDVSTSGTVVFRGQHDESDSPRTHKSRLGMQERTSSSSLEDSALNLAEARAAFQGGLRKGNARERLVPSNNNRYGLENRRREQLTNSSDSSRSSREYFDAPKAFPKSQQASYVEESARIASASLSVLLIPSLKEAVADDSERALFQGVTNSLVNMERVKPGSCDIFVRSLLQQLASSKESSLRDLQELEARLLSKDKTTPEETQNGNTDADSRKKQPTKEFNSNANLNGKAKFHEMSIQLEELGGRLSVRSRNGGPNQSGYLSSIKRSAAMEWIV</sequence>
<name>A0AAD6WM40_9ROSI</name>
<evidence type="ECO:0000256" key="10">
    <source>
        <dbReference type="SAM" id="Coils"/>
    </source>
</evidence>
<keyword evidence="4" id="KW-0808">Transferase</keyword>
<dbReference type="Proteomes" id="UP001164929">
    <property type="component" value="Chromosome 1"/>
</dbReference>
<dbReference type="EC" id="2.7.11.1" evidence="2"/>
<evidence type="ECO:0000313" key="15">
    <source>
        <dbReference type="Proteomes" id="UP001164929"/>
    </source>
</evidence>
<keyword evidence="15" id="KW-1185">Reference proteome</keyword>
<dbReference type="PROSITE" id="PS50011">
    <property type="entry name" value="PROTEIN_KINASE_DOM"/>
    <property type="match status" value="1"/>
</dbReference>
<dbReference type="SUPFAM" id="SSF56112">
    <property type="entry name" value="Protein kinase-like (PK-like)"/>
    <property type="match status" value="1"/>
</dbReference>
<evidence type="ECO:0000259" key="13">
    <source>
        <dbReference type="PROSITE" id="PS50011"/>
    </source>
</evidence>
<gene>
    <name evidence="14" type="ORF">NC653_004085</name>
</gene>
<keyword evidence="12" id="KW-0812">Transmembrane</keyword>
<dbReference type="SMART" id="SM00220">
    <property type="entry name" value="S_TKc"/>
    <property type="match status" value="1"/>
</dbReference>
<feature type="compositionally biased region" description="Basic and acidic residues" evidence="11">
    <location>
        <begin position="464"/>
        <end position="473"/>
    </location>
</feature>
<evidence type="ECO:0000256" key="6">
    <source>
        <dbReference type="ARBA" id="ARBA00022777"/>
    </source>
</evidence>
<evidence type="ECO:0000256" key="4">
    <source>
        <dbReference type="ARBA" id="ARBA00022679"/>
    </source>
</evidence>
<keyword evidence="12" id="KW-0472">Membrane</keyword>
<proteinExistence type="inferred from homology"/>